<proteinExistence type="predicted"/>
<comment type="caution">
    <text evidence="3">The sequence shown here is derived from an EMBL/GenBank/DDBJ whole genome shotgun (WGS) entry which is preliminary data.</text>
</comment>
<feature type="compositionally biased region" description="Polar residues" evidence="1">
    <location>
        <begin position="208"/>
        <end position="221"/>
    </location>
</feature>
<dbReference type="RefSeq" id="WP_143915947.1">
    <property type="nucleotide sequence ID" value="NZ_CANLFO010000016.1"/>
</dbReference>
<organism evidence="3 4">
    <name type="scientific">Aquimarina algiphila</name>
    <dbReference type="NCBI Taxonomy" id="2047982"/>
    <lineage>
        <taxon>Bacteria</taxon>
        <taxon>Pseudomonadati</taxon>
        <taxon>Bacteroidota</taxon>
        <taxon>Flavobacteriia</taxon>
        <taxon>Flavobacteriales</taxon>
        <taxon>Flavobacteriaceae</taxon>
        <taxon>Aquimarina</taxon>
    </lineage>
</organism>
<dbReference type="OrthoDB" id="1427559at2"/>
<sequence length="232" mass="26193">MDRKTNSIGYLPVIIITAIITAIIMYIILCKLKPDPPIVEKPEEIISIKDAVELHLSYRKNRSCIIKAYEGQDSTITSLCSTRRKPDPNFVPSLAFDLDKKFLEQYIAYVNQITPDTTDITGYRLYIGNYPDSTYFRDGKPIPDRRRNTFFIAPTTLVENETRGFTFVDRNNDGEQEILFLEDELELRTSTPSQNPPKAKVNTASFFSFTSQGGGDQSTLANEIGGHPPNAQ</sequence>
<dbReference type="Proteomes" id="UP000318833">
    <property type="component" value="Unassembled WGS sequence"/>
</dbReference>
<evidence type="ECO:0000256" key="2">
    <source>
        <dbReference type="SAM" id="Phobius"/>
    </source>
</evidence>
<dbReference type="EMBL" id="VLNR01000011">
    <property type="protein sequence ID" value="TSE09740.1"/>
    <property type="molecule type" value="Genomic_DNA"/>
</dbReference>
<feature type="region of interest" description="Disordered" evidence="1">
    <location>
        <begin position="208"/>
        <end position="232"/>
    </location>
</feature>
<keyword evidence="2" id="KW-1133">Transmembrane helix</keyword>
<keyword evidence="2" id="KW-0812">Transmembrane</keyword>
<reference evidence="3 4" key="1">
    <citation type="submission" date="2019-07" db="EMBL/GenBank/DDBJ databases">
        <title>The draft genome sequence of Aquimarina algiphila M91.</title>
        <authorList>
            <person name="Meng X."/>
        </authorList>
    </citation>
    <scope>NUCLEOTIDE SEQUENCE [LARGE SCALE GENOMIC DNA]</scope>
    <source>
        <strain evidence="3 4">M91</strain>
    </source>
</reference>
<name>A0A554VN04_9FLAO</name>
<keyword evidence="2" id="KW-0472">Membrane</keyword>
<protein>
    <submittedName>
        <fullName evidence="3">Uncharacterized protein</fullName>
    </submittedName>
</protein>
<gene>
    <name evidence="3" type="ORF">FOF46_06920</name>
</gene>
<keyword evidence="4" id="KW-1185">Reference proteome</keyword>
<dbReference type="AlphaFoldDB" id="A0A554VN04"/>
<accession>A0A554VN04</accession>
<evidence type="ECO:0000313" key="4">
    <source>
        <dbReference type="Proteomes" id="UP000318833"/>
    </source>
</evidence>
<evidence type="ECO:0000313" key="3">
    <source>
        <dbReference type="EMBL" id="TSE09740.1"/>
    </source>
</evidence>
<evidence type="ECO:0000256" key="1">
    <source>
        <dbReference type="SAM" id="MobiDB-lite"/>
    </source>
</evidence>
<feature type="transmembrane region" description="Helical" evidence="2">
    <location>
        <begin position="7"/>
        <end position="29"/>
    </location>
</feature>